<dbReference type="RefSeq" id="WP_096420316.1">
    <property type="nucleotide sequence ID" value="NZ_AP017315.1"/>
</dbReference>
<dbReference type="SUPFAM" id="SSF53067">
    <property type="entry name" value="Actin-like ATPase domain"/>
    <property type="match status" value="2"/>
</dbReference>
<evidence type="ECO:0000256" key="2">
    <source>
        <dbReference type="ARBA" id="ARBA00022679"/>
    </source>
</evidence>
<dbReference type="KEGG" id="malk:MalAC0309_0365"/>
<reference evidence="6" key="1">
    <citation type="submission" date="2015-12" db="EMBL/GenBank/DDBJ databases">
        <authorList>
            <person name="Shamseldin A."/>
            <person name="Moawad H."/>
            <person name="Abd El-Rahim W.M."/>
            <person name="Sadowsky M.J."/>
        </authorList>
    </citation>
    <scope>NUCLEOTIDE SEQUENCE [LARGE SCALE GENOMIC DNA]</scope>
    <source>
        <strain evidence="6">JAM AC0309</strain>
    </source>
</reference>
<gene>
    <name evidence="5" type="ORF">MalAC0309_0365</name>
</gene>
<dbReference type="PANTHER" id="PTHR43095">
    <property type="entry name" value="SUGAR KINASE"/>
    <property type="match status" value="1"/>
</dbReference>
<evidence type="ECO:0000313" key="6">
    <source>
        <dbReference type="Proteomes" id="UP000218965"/>
    </source>
</evidence>
<evidence type="ECO:0000256" key="3">
    <source>
        <dbReference type="ARBA" id="ARBA00022777"/>
    </source>
</evidence>
<name>A0A0U4WTP4_9MICO</name>
<evidence type="ECO:0000256" key="1">
    <source>
        <dbReference type="ARBA" id="ARBA00009156"/>
    </source>
</evidence>
<dbReference type="Gene3D" id="3.30.420.40">
    <property type="match status" value="2"/>
</dbReference>
<accession>A0A0U4WTP4</accession>
<keyword evidence="3 5" id="KW-0418">Kinase</keyword>
<evidence type="ECO:0000259" key="4">
    <source>
        <dbReference type="Pfam" id="PF00370"/>
    </source>
</evidence>
<dbReference type="InterPro" id="IPR043129">
    <property type="entry name" value="ATPase_NBD"/>
</dbReference>
<comment type="similarity">
    <text evidence="1">Belongs to the FGGY kinase family.</text>
</comment>
<feature type="domain" description="Carbohydrate kinase FGGY N-terminal" evidence="4">
    <location>
        <begin position="5"/>
        <end position="242"/>
    </location>
</feature>
<dbReference type="AlphaFoldDB" id="A0A0U4WTP4"/>
<protein>
    <submittedName>
        <fullName evidence="5">Carbohydrate kinase FGGY</fullName>
    </submittedName>
</protein>
<dbReference type="InterPro" id="IPR018484">
    <property type="entry name" value="FGGY_N"/>
</dbReference>
<dbReference type="Proteomes" id="UP000218965">
    <property type="component" value="Chromosome"/>
</dbReference>
<dbReference type="Pfam" id="PF00370">
    <property type="entry name" value="FGGY_N"/>
    <property type="match status" value="1"/>
</dbReference>
<dbReference type="EMBL" id="AP017315">
    <property type="protein sequence ID" value="BAU31240.1"/>
    <property type="molecule type" value="Genomic_DNA"/>
</dbReference>
<dbReference type="GO" id="GO:0016301">
    <property type="term" value="F:kinase activity"/>
    <property type="evidence" value="ECO:0007669"/>
    <property type="project" value="UniProtKB-KW"/>
</dbReference>
<sequence length="471" mass="50169">MSDVVVGIDIGSTSIKMLVATPEGREKLVVSRRTPWDSLDHGQAEMPAGRVLDVIVALAAEADTALRRDGNYRVHALAVSGMAEAGVVLDQHGLPTAPIFAWFDPRGGEQILGTPAEFRNEFLGRTGLPVGPLATISKLLYLRDQGVTLESCTFVNVPEFVIHSLGGPRVAEYSLVSRTGMIDQDDSQPWGAALDVLNVGESILAERVGAGDPVGQLSDDRLPSAFQGATLSVAGHDHLVSAVAAGATTRDELYDSMGTAEALVRVLDTTLPFDARERLATAGINTVRHVLPGKYVLLAGTKSGLLMRRVLQLLGITDAHGRREIDERVMALPVSGMLTDGGLEVSGARNNDGVLRIVANSDGLSPEELFIAALTHGNAMCAELLEIMNREYAAATSTLLTGGWSKMRSVVRARERVFPRVSVSTHDEGTAFGAALFASFAAARNSEFEHFAAAFLAEHARIDTTTLTPQQ</sequence>
<dbReference type="OrthoDB" id="9782710at2"/>
<keyword evidence="2" id="KW-0808">Transferase</keyword>
<reference evidence="5 6" key="2">
    <citation type="submission" date="2016-01" db="EMBL/GenBank/DDBJ databases">
        <title>Microcella alkaliphila JAM AC0309 whole genome shotgun sequence.</title>
        <authorList>
            <person name="Kurata A."/>
            <person name="Hirose Y."/>
            <person name="Kishimoto N."/>
            <person name="Kobayashi T."/>
        </authorList>
    </citation>
    <scope>NUCLEOTIDE SEQUENCE [LARGE SCALE GENOMIC DNA]</scope>
    <source>
        <strain evidence="5 6">JAM AC0309</strain>
    </source>
</reference>
<organism evidence="5 6">
    <name type="scientific">Microcella alkaliphila</name>
    <dbReference type="NCBI Taxonomy" id="279828"/>
    <lineage>
        <taxon>Bacteria</taxon>
        <taxon>Bacillati</taxon>
        <taxon>Actinomycetota</taxon>
        <taxon>Actinomycetes</taxon>
        <taxon>Micrococcales</taxon>
        <taxon>Microbacteriaceae</taxon>
        <taxon>Microcella</taxon>
    </lineage>
</organism>
<evidence type="ECO:0000313" key="5">
    <source>
        <dbReference type="EMBL" id="BAU31240.1"/>
    </source>
</evidence>
<proteinExistence type="inferred from homology"/>
<dbReference type="CDD" id="cd07773">
    <property type="entry name" value="ASKHA_NBD_FGGY_FK"/>
    <property type="match status" value="1"/>
</dbReference>
<dbReference type="InterPro" id="IPR050406">
    <property type="entry name" value="FGGY_Carb_Kinase"/>
</dbReference>
<dbReference type="GO" id="GO:0005975">
    <property type="term" value="P:carbohydrate metabolic process"/>
    <property type="evidence" value="ECO:0007669"/>
    <property type="project" value="InterPro"/>
</dbReference>